<evidence type="ECO:0000256" key="1">
    <source>
        <dbReference type="ARBA" id="ARBA00004141"/>
    </source>
</evidence>
<comment type="pathway">
    <text evidence="2 14">Lipid metabolism; fatty acid biosynthesis.</text>
</comment>
<dbReference type="PANTHER" id="PTHR11035:SF3">
    <property type="entry name" value="VERY-LONG-CHAIN (3R)-3-HYDROXYACYL-COA DEHYDRATASE"/>
    <property type="match status" value="1"/>
</dbReference>
<evidence type="ECO:0000256" key="4">
    <source>
        <dbReference type="ARBA" id="ARBA00013122"/>
    </source>
</evidence>
<dbReference type="UniPathway" id="UPA00094"/>
<dbReference type="GO" id="GO:0030497">
    <property type="term" value="P:fatty acid elongation"/>
    <property type="evidence" value="ECO:0007669"/>
    <property type="project" value="TreeGrafter"/>
</dbReference>
<comment type="catalytic activity">
    <reaction evidence="13 14">
        <text>a very-long-chain (3R)-3-hydroxyacyl-CoA = a very-long-chain (2E)-enoyl-CoA + H2O</text>
        <dbReference type="Rhea" id="RHEA:45812"/>
        <dbReference type="ChEBI" id="CHEBI:15377"/>
        <dbReference type="ChEBI" id="CHEBI:83728"/>
        <dbReference type="ChEBI" id="CHEBI:85440"/>
        <dbReference type="EC" id="4.2.1.134"/>
    </reaction>
</comment>
<dbReference type="GO" id="GO:0005789">
    <property type="term" value="C:endoplasmic reticulum membrane"/>
    <property type="evidence" value="ECO:0007669"/>
    <property type="project" value="UniProtKB-SubCell"/>
</dbReference>
<proteinExistence type="inferred from homology"/>
<feature type="transmembrane region" description="Helical" evidence="14">
    <location>
        <begin position="151"/>
        <end position="168"/>
    </location>
</feature>
<keyword evidence="16" id="KW-1185">Reference proteome</keyword>
<feature type="transmembrane region" description="Helical" evidence="14">
    <location>
        <begin position="12"/>
        <end position="32"/>
    </location>
</feature>
<evidence type="ECO:0000313" key="15">
    <source>
        <dbReference type="EMBL" id="ODV70314.1"/>
    </source>
</evidence>
<sequence length="230" mass="26385">MTPRSKTLKEVYLSVYNATTALAWSVILYATLNDLQLYLDPDTPDQYQSNIYVSHQFSSYPHKLLVDIQLVNACFEIIHAISGVVPSPVGTVLLQFAARLLLTHGISYTLPNSPGNFNFAAYITMSIAWCFSEIIRYGFYLIKLVYPDNIPYALIWIRYSAFFLLYPAGLLSESTIVYQSLQVLPKWSPYYCFLVFGLFLYVPGFVTLYAYMIKQRGKVLTRQLKFRKLA</sequence>
<evidence type="ECO:0000256" key="9">
    <source>
        <dbReference type="ARBA" id="ARBA00023098"/>
    </source>
</evidence>
<accession>A0A1E4RSQ3</accession>
<dbReference type="GeneID" id="30995176"/>
<dbReference type="EC" id="4.2.1.134" evidence="4 14"/>
<dbReference type="STRING" id="984485.A0A1E4RSQ3"/>
<comment type="function">
    <text evidence="14">Catalyzes the third of the four reactions of the long-chain fatty acids elongation cycle. This endoplasmic reticulum-bound enzymatic process, allows the addition of two carbons to the chain of long- and very long-chain fatty acids/VLCFAs per cycle. This enzyme catalyzes the dehydration of the 3-hydroxyacyl-CoA intermediate into trans-2,3-enoyl-CoA, within each cycle of fatty acid elongation. Thereby, it participates to the production of VLCFAs of different chain lengths that are involved in multiple biological processes as precursors of membrane lipids and lipid mediators.</text>
</comment>
<keyword evidence="14" id="KW-0256">Endoplasmic reticulum</keyword>
<keyword evidence="9 14" id="KW-0443">Lipid metabolism</keyword>
<dbReference type="GO" id="GO:0042761">
    <property type="term" value="P:very long-chain fatty acid biosynthetic process"/>
    <property type="evidence" value="ECO:0007669"/>
    <property type="project" value="TreeGrafter"/>
</dbReference>
<dbReference type="AlphaFoldDB" id="A0A1E4RSQ3"/>
<dbReference type="Pfam" id="PF04387">
    <property type="entry name" value="PTPLA"/>
    <property type="match status" value="1"/>
</dbReference>
<feature type="transmembrane region" description="Helical" evidence="14">
    <location>
        <begin position="188"/>
        <end position="212"/>
    </location>
</feature>
<evidence type="ECO:0000256" key="11">
    <source>
        <dbReference type="ARBA" id="ARBA00023160"/>
    </source>
</evidence>
<dbReference type="EMBL" id="KV454538">
    <property type="protein sequence ID" value="ODV70314.1"/>
    <property type="molecule type" value="Genomic_DNA"/>
</dbReference>
<comment type="caution">
    <text evidence="14">Lacks conserved residue(s) required for the propagation of feature annotation.</text>
</comment>
<keyword evidence="7 14" id="KW-0276">Fatty acid metabolism</keyword>
<evidence type="ECO:0000256" key="7">
    <source>
        <dbReference type="ARBA" id="ARBA00022832"/>
    </source>
</evidence>
<dbReference type="GO" id="GO:0030148">
    <property type="term" value="P:sphingolipid biosynthetic process"/>
    <property type="evidence" value="ECO:0007669"/>
    <property type="project" value="TreeGrafter"/>
</dbReference>
<keyword evidence="11 14" id="KW-0275">Fatty acid biosynthesis</keyword>
<keyword evidence="12 14" id="KW-0456">Lyase</keyword>
<evidence type="ECO:0000313" key="16">
    <source>
        <dbReference type="Proteomes" id="UP000095085"/>
    </source>
</evidence>
<evidence type="ECO:0000256" key="13">
    <source>
        <dbReference type="ARBA" id="ARBA00036671"/>
    </source>
</evidence>
<dbReference type="InterPro" id="IPR007482">
    <property type="entry name" value="Tyr_Pase-like_PTPLA"/>
</dbReference>
<comment type="subcellular location">
    <subcellularLocation>
        <location evidence="14">Endoplasmic reticulum membrane</location>
        <topology evidence="14">Multi-pass membrane protein</topology>
    </subcellularLocation>
    <subcellularLocation>
        <location evidence="1">Membrane</location>
        <topology evidence="1">Multi-pass membrane protein</topology>
    </subcellularLocation>
</comment>
<dbReference type="GO" id="GO:0102158">
    <property type="term" value="F:very-long-chain (3R)-3-hydroxyacyl-CoA dehydratase activity"/>
    <property type="evidence" value="ECO:0007669"/>
    <property type="project" value="UniProtKB-EC"/>
</dbReference>
<evidence type="ECO:0000256" key="10">
    <source>
        <dbReference type="ARBA" id="ARBA00023136"/>
    </source>
</evidence>
<keyword evidence="8 14" id="KW-1133">Transmembrane helix</keyword>
<evidence type="ECO:0000256" key="3">
    <source>
        <dbReference type="ARBA" id="ARBA00007811"/>
    </source>
</evidence>
<dbReference type="PANTHER" id="PTHR11035">
    <property type="entry name" value="VERY-LONG-CHAIN (3R)-3-HYDROXYACYL-COA DEHYDRATASE"/>
    <property type="match status" value="1"/>
</dbReference>
<evidence type="ECO:0000256" key="6">
    <source>
        <dbReference type="ARBA" id="ARBA00022692"/>
    </source>
</evidence>
<gene>
    <name evidence="15" type="ORF">HYPBUDRAFT_151692</name>
</gene>
<keyword evidence="6 14" id="KW-0812">Transmembrane</keyword>
<evidence type="ECO:0000256" key="12">
    <source>
        <dbReference type="ARBA" id="ARBA00023239"/>
    </source>
</evidence>
<dbReference type="RefSeq" id="XP_020079381.1">
    <property type="nucleotide sequence ID" value="XM_020220626.1"/>
</dbReference>
<keyword evidence="5 14" id="KW-0444">Lipid biosynthesis</keyword>
<reference evidence="16" key="1">
    <citation type="submission" date="2016-05" db="EMBL/GenBank/DDBJ databases">
        <title>Comparative genomics of biotechnologically important yeasts.</title>
        <authorList>
            <consortium name="DOE Joint Genome Institute"/>
            <person name="Riley R."/>
            <person name="Haridas S."/>
            <person name="Wolfe K.H."/>
            <person name="Lopes M.R."/>
            <person name="Hittinger C.T."/>
            <person name="Goker M."/>
            <person name="Salamov A."/>
            <person name="Wisecaver J."/>
            <person name="Long T.M."/>
            <person name="Aerts A.L."/>
            <person name="Barry K."/>
            <person name="Choi C."/>
            <person name="Clum A."/>
            <person name="Coughlan A.Y."/>
            <person name="Deshpande S."/>
            <person name="Douglass A.P."/>
            <person name="Hanson S.J."/>
            <person name="Klenk H.-P."/>
            <person name="Labutti K."/>
            <person name="Lapidus A."/>
            <person name="Lindquist E."/>
            <person name="Lipzen A."/>
            <person name="Meier-Kolthoff J.P."/>
            <person name="Ohm R.A."/>
            <person name="Otillar R.P."/>
            <person name="Pangilinan J."/>
            <person name="Peng Y."/>
            <person name="Rokas A."/>
            <person name="Rosa C.A."/>
            <person name="Scheuner C."/>
            <person name="Sibirny A.A."/>
            <person name="Slot J.C."/>
            <person name="Stielow J.B."/>
            <person name="Sun H."/>
            <person name="Kurtzman C.P."/>
            <person name="Blackwell M."/>
            <person name="Grigoriev I.V."/>
            <person name="Jeffries T.W."/>
        </authorList>
    </citation>
    <scope>NUCLEOTIDE SEQUENCE [LARGE SCALE GENOMIC DNA]</scope>
    <source>
        <strain evidence="16">NRRL Y-1933</strain>
    </source>
</reference>
<keyword evidence="10 14" id="KW-0472">Membrane</keyword>
<evidence type="ECO:0000256" key="14">
    <source>
        <dbReference type="RuleBase" id="RU363109"/>
    </source>
</evidence>
<evidence type="ECO:0000256" key="5">
    <source>
        <dbReference type="ARBA" id="ARBA00022516"/>
    </source>
</evidence>
<dbReference type="OrthoDB" id="46988at2759"/>
<dbReference type="Proteomes" id="UP000095085">
    <property type="component" value="Unassembled WGS sequence"/>
</dbReference>
<evidence type="ECO:0000256" key="8">
    <source>
        <dbReference type="ARBA" id="ARBA00022989"/>
    </source>
</evidence>
<feature type="transmembrane region" description="Helical" evidence="14">
    <location>
        <begin position="119"/>
        <end position="139"/>
    </location>
</feature>
<protein>
    <recommendedName>
        <fullName evidence="4 14">Very-long-chain (3R)-3-hydroxyacyl-CoA dehydratase</fullName>
        <ecNumber evidence="4 14">4.2.1.134</ecNumber>
    </recommendedName>
</protein>
<name>A0A1E4RSQ3_9ASCO</name>
<evidence type="ECO:0000256" key="2">
    <source>
        <dbReference type="ARBA" id="ARBA00005194"/>
    </source>
</evidence>
<comment type="similarity">
    <text evidence="3 14">Belongs to the very long-chain fatty acids dehydratase HACD family.</text>
</comment>
<organism evidence="15 16">
    <name type="scientific">Hyphopichia burtonii NRRL Y-1933</name>
    <dbReference type="NCBI Taxonomy" id="984485"/>
    <lineage>
        <taxon>Eukaryota</taxon>
        <taxon>Fungi</taxon>
        <taxon>Dikarya</taxon>
        <taxon>Ascomycota</taxon>
        <taxon>Saccharomycotina</taxon>
        <taxon>Pichiomycetes</taxon>
        <taxon>Debaryomycetaceae</taxon>
        <taxon>Hyphopichia</taxon>
    </lineage>
</organism>